<dbReference type="Gene3D" id="3.10.290.10">
    <property type="entry name" value="RNA-binding S4 domain"/>
    <property type="match status" value="1"/>
</dbReference>
<dbReference type="RefSeq" id="WP_108311955.1">
    <property type="nucleotide sequence ID" value="NZ_NESN01000002.1"/>
</dbReference>
<evidence type="ECO:0000256" key="4">
    <source>
        <dbReference type="ARBA" id="ARBA00039989"/>
    </source>
</evidence>
<dbReference type="CDD" id="cd00165">
    <property type="entry name" value="S4"/>
    <property type="match status" value="1"/>
</dbReference>
<evidence type="ECO:0000256" key="10">
    <source>
        <dbReference type="PROSITE-ProRule" id="PRU00182"/>
    </source>
</evidence>
<dbReference type="GO" id="GO:0160138">
    <property type="term" value="F:23S rRNA pseudouridine(2604) synthase activity"/>
    <property type="evidence" value="ECO:0007669"/>
    <property type="project" value="UniProtKB-EC"/>
</dbReference>
<dbReference type="InterPro" id="IPR036986">
    <property type="entry name" value="S4_RNA-bd_sf"/>
</dbReference>
<dbReference type="EC" id="5.4.99.21" evidence="3"/>
<feature type="domain" description="RNA-binding S4" evidence="11">
    <location>
        <begin position="8"/>
        <end position="69"/>
    </location>
</feature>
<evidence type="ECO:0000313" key="12">
    <source>
        <dbReference type="EMBL" id="PUE54564.1"/>
    </source>
</evidence>
<evidence type="ECO:0000256" key="2">
    <source>
        <dbReference type="ARBA" id="ARBA00036535"/>
    </source>
</evidence>
<dbReference type="InterPro" id="IPR002942">
    <property type="entry name" value="S4_RNA-bd"/>
</dbReference>
<dbReference type="EMBL" id="NESN01000002">
    <property type="protein sequence ID" value="PUE54564.1"/>
    <property type="molecule type" value="Genomic_DNA"/>
</dbReference>
<keyword evidence="10" id="KW-0694">RNA-binding</keyword>
<evidence type="ECO:0000256" key="8">
    <source>
        <dbReference type="ARBA" id="ARBA00042890"/>
    </source>
</evidence>
<dbReference type="AlphaFoldDB" id="A0A315EFF5"/>
<dbReference type="Pfam" id="PF01479">
    <property type="entry name" value="S4"/>
    <property type="match status" value="1"/>
</dbReference>
<organism evidence="12 13">
    <name type="scientific">Limnohabitans parvus II-B4</name>
    <dbReference type="NCBI Taxonomy" id="1293052"/>
    <lineage>
        <taxon>Bacteria</taxon>
        <taxon>Pseudomonadati</taxon>
        <taxon>Pseudomonadota</taxon>
        <taxon>Betaproteobacteria</taxon>
        <taxon>Burkholderiales</taxon>
        <taxon>Comamonadaceae</taxon>
        <taxon>Limnohabitans</taxon>
    </lineage>
</organism>
<dbReference type="PROSITE" id="PS50889">
    <property type="entry name" value="S4"/>
    <property type="match status" value="1"/>
</dbReference>
<evidence type="ECO:0000256" key="9">
    <source>
        <dbReference type="ARBA" id="ARBA00043147"/>
    </source>
</evidence>
<evidence type="ECO:0000313" key="13">
    <source>
        <dbReference type="Proteomes" id="UP000250790"/>
    </source>
</evidence>
<comment type="catalytic activity">
    <reaction evidence="2">
        <text>uridine(2604) in 23S rRNA = pseudouridine(2604) in 23S rRNA</text>
        <dbReference type="Rhea" id="RHEA:38875"/>
        <dbReference type="Rhea" id="RHEA-COMP:10093"/>
        <dbReference type="Rhea" id="RHEA-COMP:10094"/>
        <dbReference type="ChEBI" id="CHEBI:65314"/>
        <dbReference type="ChEBI" id="CHEBI:65315"/>
        <dbReference type="EC" id="5.4.99.21"/>
    </reaction>
</comment>
<name>A0A315EFF5_9BURK</name>
<dbReference type="GO" id="GO:0003723">
    <property type="term" value="F:RNA binding"/>
    <property type="evidence" value="ECO:0007669"/>
    <property type="project" value="UniProtKB-KW"/>
</dbReference>
<dbReference type="InterPro" id="IPR050343">
    <property type="entry name" value="RsuA_PseudoU_synthase"/>
</dbReference>
<dbReference type="PANTHER" id="PTHR47683:SF2">
    <property type="entry name" value="RNA-BINDING S4 DOMAIN-CONTAINING PROTEIN"/>
    <property type="match status" value="1"/>
</dbReference>
<comment type="caution">
    <text evidence="12">The sequence shown here is derived from an EMBL/GenBank/DDBJ whole genome shotgun (WGS) entry which is preliminary data.</text>
</comment>
<protein>
    <recommendedName>
        <fullName evidence="4">Dual-specificity RNA pseudouridine synthase RluF</fullName>
        <ecNumber evidence="3">5.4.99.21</ecNumber>
    </recommendedName>
    <alternativeName>
        <fullName evidence="6">23S rRNA pseudouridine(2604) synthase</fullName>
    </alternativeName>
    <alternativeName>
        <fullName evidence="8">Ribosomal large subunit pseudouridine synthase F</fullName>
    </alternativeName>
    <alternativeName>
        <fullName evidence="7">rRNA pseudouridylate synthase F</fullName>
    </alternativeName>
    <alternativeName>
        <fullName evidence="9">rRNA-uridine isomerase F</fullName>
    </alternativeName>
    <alternativeName>
        <fullName evidence="5">tRNA(Tyr) pseudouridine(35) synthase</fullName>
    </alternativeName>
</protein>
<evidence type="ECO:0000259" key="11">
    <source>
        <dbReference type="SMART" id="SM00363"/>
    </source>
</evidence>
<proteinExistence type="predicted"/>
<sequence>MTPSEEGIRLAKRVAADQNCSRREAEALIVAGGVQVAGKVVTDPARRVRDEQPVDVNRLVSMAALAPLTLVLFKPSDKVANLAWLQDTAGLKAAQAGIWGPERLAKMQMPLPLPKAASGLCIFSDDLGVLRHLEDRRSPMEVEWMATLQGPVSETTLKAMNGPGIRASINRQTDTLTVLRIAGKDIDGQDLGRWLDQQCPLQDLRRQRVGRLSLAPLETGQWRQLEGYERF</sequence>
<reference evidence="12 13" key="1">
    <citation type="submission" date="2017-04" db="EMBL/GenBank/DDBJ databases">
        <title>Unexpected and diverse lifestyles within the genus Limnohabitans.</title>
        <authorList>
            <person name="Kasalicky V."/>
            <person name="Mehrshad M."/>
            <person name="Andrei S.-A."/>
            <person name="Salcher M."/>
            <person name="Kratochvilova H."/>
            <person name="Simek K."/>
            <person name="Ghai R."/>
        </authorList>
    </citation>
    <scope>NUCLEOTIDE SEQUENCE [LARGE SCALE GENOMIC DNA]</scope>
    <source>
        <strain evidence="12 13">II-B4</strain>
    </source>
</reference>
<evidence type="ECO:0000256" key="6">
    <source>
        <dbReference type="ARBA" id="ARBA00041697"/>
    </source>
</evidence>
<evidence type="ECO:0000256" key="5">
    <source>
        <dbReference type="ARBA" id="ARBA00041420"/>
    </source>
</evidence>
<dbReference type="OrthoDB" id="9807213at2"/>
<gene>
    <name evidence="12" type="ORF">B9Z37_05020</name>
</gene>
<evidence type="ECO:0000256" key="1">
    <source>
        <dbReference type="ARBA" id="ARBA00036390"/>
    </source>
</evidence>
<dbReference type="SMART" id="SM00363">
    <property type="entry name" value="S4"/>
    <property type="match status" value="1"/>
</dbReference>
<keyword evidence="13" id="KW-1185">Reference proteome</keyword>
<evidence type="ECO:0000256" key="3">
    <source>
        <dbReference type="ARBA" id="ARBA00038922"/>
    </source>
</evidence>
<comment type="catalytic activity">
    <reaction evidence="1">
        <text>uridine(35) in tRNA(Tyr) = pseudouridine(35) in tRNA(Tyr)</text>
        <dbReference type="Rhea" id="RHEA:60556"/>
        <dbReference type="Rhea" id="RHEA-COMP:15607"/>
        <dbReference type="Rhea" id="RHEA-COMP:15608"/>
        <dbReference type="ChEBI" id="CHEBI:65314"/>
        <dbReference type="ChEBI" id="CHEBI:65315"/>
    </reaction>
</comment>
<dbReference type="Proteomes" id="UP000250790">
    <property type="component" value="Unassembled WGS sequence"/>
</dbReference>
<dbReference type="SUPFAM" id="SSF55174">
    <property type="entry name" value="Alpha-L RNA-binding motif"/>
    <property type="match status" value="1"/>
</dbReference>
<accession>A0A315EFF5</accession>
<evidence type="ECO:0000256" key="7">
    <source>
        <dbReference type="ARBA" id="ARBA00042843"/>
    </source>
</evidence>
<dbReference type="PANTHER" id="PTHR47683">
    <property type="entry name" value="PSEUDOURIDINE SYNTHASE FAMILY PROTEIN-RELATED"/>
    <property type="match status" value="1"/>
</dbReference>